<reference evidence="2" key="1">
    <citation type="journal article" date="2023" name="G3 (Bethesda)">
        <title>Whole genome assemblies of Zophobas morio and Tenebrio molitor.</title>
        <authorList>
            <person name="Kaur S."/>
            <person name="Stinson S.A."/>
            <person name="diCenzo G.C."/>
        </authorList>
    </citation>
    <scope>NUCLEOTIDE SEQUENCE</scope>
    <source>
        <strain evidence="2">QUZm001</strain>
    </source>
</reference>
<keyword evidence="1" id="KW-0732">Signal</keyword>
<accession>A0AA38HY70</accession>
<dbReference type="PANTHER" id="PTHR31649">
    <property type="entry name" value="AGAP009604-PA"/>
    <property type="match status" value="1"/>
</dbReference>
<sequence>MFVLSLFVFLILEIILSVPVETSSHSICRNNKMPKEEVPNYYWREYNGQIPADAIIGGQDINGDNVYIGQAYVSKWGLFTGQIKPGLTEVFITNHGITKVDKYIKILCGFPQESFVWLPTNATSLHMTLLDKHVIIGGHQDGSGIMNVGRINYEGSTQIISYMVGNADFHWPNVAGYDIAVKDYEVLVYEKPKIE</sequence>
<name>A0AA38HY70_9CUCU</name>
<keyword evidence="3" id="KW-1185">Reference proteome</keyword>
<evidence type="ECO:0000256" key="1">
    <source>
        <dbReference type="SAM" id="SignalP"/>
    </source>
</evidence>
<dbReference type="AlphaFoldDB" id="A0AA38HY70"/>
<evidence type="ECO:0000313" key="2">
    <source>
        <dbReference type="EMBL" id="KAJ3645424.1"/>
    </source>
</evidence>
<dbReference type="EMBL" id="JALNTZ010000007">
    <property type="protein sequence ID" value="KAJ3645424.1"/>
    <property type="molecule type" value="Genomic_DNA"/>
</dbReference>
<protein>
    <submittedName>
        <fullName evidence="2">Uncharacterized protein</fullName>
    </submittedName>
</protein>
<gene>
    <name evidence="2" type="ORF">Zmor_023083</name>
</gene>
<evidence type="ECO:0000313" key="3">
    <source>
        <dbReference type="Proteomes" id="UP001168821"/>
    </source>
</evidence>
<proteinExistence type="predicted"/>
<dbReference type="PANTHER" id="PTHR31649:SF10">
    <property type="entry name" value="IP19903P-RELATED"/>
    <property type="match status" value="1"/>
</dbReference>
<organism evidence="2 3">
    <name type="scientific">Zophobas morio</name>
    <dbReference type="NCBI Taxonomy" id="2755281"/>
    <lineage>
        <taxon>Eukaryota</taxon>
        <taxon>Metazoa</taxon>
        <taxon>Ecdysozoa</taxon>
        <taxon>Arthropoda</taxon>
        <taxon>Hexapoda</taxon>
        <taxon>Insecta</taxon>
        <taxon>Pterygota</taxon>
        <taxon>Neoptera</taxon>
        <taxon>Endopterygota</taxon>
        <taxon>Coleoptera</taxon>
        <taxon>Polyphaga</taxon>
        <taxon>Cucujiformia</taxon>
        <taxon>Tenebrionidae</taxon>
        <taxon>Zophobas</taxon>
    </lineage>
</organism>
<comment type="caution">
    <text evidence="2">The sequence shown here is derived from an EMBL/GenBank/DDBJ whole genome shotgun (WGS) entry which is preliminary data.</text>
</comment>
<feature type="chain" id="PRO_5041271350" evidence="1">
    <location>
        <begin position="18"/>
        <end position="195"/>
    </location>
</feature>
<dbReference type="Proteomes" id="UP001168821">
    <property type="component" value="Unassembled WGS sequence"/>
</dbReference>
<feature type="signal peptide" evidence="1">
    <location>
        <begin position="1"/>
        <end position="17"/>
    </location>
</feature>